<proteinExistence type="predicted"/>
<evidence type="ECO:0000313" key="2">
    <source>
        <dbReference type="EMBL" id="TDU71337.1"/>
    </source>
</evidence>
<feature type="compositionally biased region" description="Basic and acidic residues" evidence="1">
    <location>
        <begin position="120"/>
        <end position="148"/>
    </location>
</feature>
<dbReference type="RefSeq" id="WP_133795500.1">
    <property type="nucleotide sequence ID" value="NZ_SOCA01000003.1"/>
</dbReference>
<evidence type="ECO:0000256" key="1">
    <source>
        <dbReference type="SAM" id="MobiDB-lite"/>
    </source>
</evidence>
<sequence>MNTTTQPDVKNKEENRDPISGAPGAHPVGVGVGAATAGATGAAIGMAAGPVGAVVGAAVGAVAGGLIGKGVAEAIDPTAEEAYWRDRYQNEEYYNKDLTYDDYAPAYKTGYVGYDTYGRSGRDFDSAQGDLERDYNEERGGSRLEWEKAQAASRAAWDRAGRKPDDRQEEPIVYPLV</sequence>
<feature type="region of interest" description="Disordered" evidence="1">
    <location>
        <begin position="119"/>
        <end position="177"/>
    </location>
</feature>
<protein>
    <recommendedName>
        <fullName evidence="4">Outer membrane protein with glycine zipper</fullName>
    </recommendedName>
</protein>
<feature type="region of interest" description="Disordered" evidence="1">
    <location>
        <begin position="1"/>
        <end position="27"/>
    </location>
</feature>
<name>A0A4R7S2U4_9BACT</name>
<keyword evidence="3" id="KW-1185">Reference proteome</keyword>
<comment type="caution">
    <text evidence="2">The sequence shown here is derived from an EMBL/GenBank/DDBJ whole genome shotgun (WGS) entry which is preliminary data.</text>
</comment>
<gene>
    <name evidence="2" type="ORF">EI77_02461</name>
</gene>
<evidence type="ECO:0008006" key="4">
    <source>
        <dbReference type="Google" id="ProtNLM"/>
    </source>
</evidence>
<dbReference type="Proteomes" id="UP000295662">
    <property type="component" value="Unassembled WGS sequence"/>
</dbReference>
<evidence type="ECO:0000313" key="3">
    <source>
        <dbReference type="Proteomes" id="UP000295662"/>
    </source>
</evidence>
<dbReference type="OrthoDB" id="282393at2"/>
<reference evidence="2 3" key="1">
    <citation type="submission" date="2019-03" db="EMBL/GenBank/DDBJ databases">
        <title>Genomic Encyclopedia of Archaeal and Bacterial Type Strains, Phase II (KMG-II): from individual species to whole genera.</title>
        <authorList>
            <person name="Goeker M."/>
        </authorList>
    </citation>
    <scope>NUCLEOTIDE SEQUENCE [LARGE SCALE GENOMIC DNA]</scope>
    <source>
        <strain evidence="2 3">ATCC 25309</strain>
    </source>
</reference>
<dbReference type="EMBL" id="SOCA01000003">
    <property type="protein sequence ID" value="TDU71337.1"/>
    <property type="molecule type" value="Genomic_DNA"/>
</dbReference>
<organism evidence="2 3">
    <name type="scientific">Prosthecobacter fusiformis</name>
    <dbReference type="NCBI Taxonomy" id="48464"/>
    <lineage>
        <taxon>Bacteria</taxon>
        <taxon>Pseudomonadati</taxon>
        <taxon>Verrucomicrobiota</taxon>
        <taxon>Verrucomicrobiia</taxon>
        <taxon>Verrucomicrobiales</taxon>
        <taxon>Verrucomicrobiaceae</taxon>
        <taxon>Prosthecobacter</taxon>
    </lineage>
</organism>
<dbReference type="AlphaFoldDB" id="A0A4R7S2U4"/>
<feature type="compositionally biased region" description="Basic and acidic residues" evidence="1">
    <location>
        <begin position="156"/>
        <end position="170"/>
    </location>
</feature>
<accession>A0A4R7S2U4</accession>